<evidence type="ECO:0000256" key="1">
    <source>
        <dbReference type="SAM" id="SignalP"/>
    </source>
</evidence>
<feature type="chain" id="PRO_5012811198" description="S9 family peptidase" evidence="1">
    <location>
        <begin position="34"/>
        <end position="735"/>
    </location>
</feature>
<comment type="caution">
    <text evidence="4">The sequence shown here is derived from an EMBL/GenBank/DDBJ whole genome shotgun (WGS) entry which is preliminary data.</text>
</comment>
<dbReference type="SUPFAM" id="SSF82171">
    <property type="entry name" value="DPP6 N-terminal domain-like"/>
    <property type="match status" value="1"/>
</dbReference>
<organism evidence="4 5">
    <name type="scientific">SAR86 cluster bacterium</name>
    <dbReference type="NCBI Taxonomy" id="2030880"/>
    <lineage>
        <taxon>Bacteria</taxon>
        <taxon>Pseudomonadati</taxon>
        <taxon>Pseudomonadota</taxon>
        <taxon>Gammaproteobacteria</taxon>
        <taxon>SAR86 cluster</taxon>
    </lineage>
</organism>
<dbReference type="SUPFAM" id="SSF53474">
    <property type="entry name" value="alpha/beta-Hydrolases"/>
    <property type="match status" value="1"/>
</dbReference>
<sequence>MNFKQTRELIKVTSLAIALLAGTTIFGSSEASASEALSIDSLYEIPSIIGTVPGGVSWSRNGEKLAFLWNDKGGTFRDIWLFDSNTGEKYQLSHHADNVDVALEHKGVTQLSWFGPQSQQLVYTLDGQLLHSDLAGKTFTVNTELTEAQQLAVSPDGTQLSFLATSPTDQSIAGQGLWLLDFESLQSGEISLLLNPGHIDSSVKSYQWAQDNRHISFELQLMEDMAKRDIHYYRDGELQIDTVIRAFPGEPNIRFSIGVLDATTGESRLLERQDDSFPIWNYGLSSNAQQLFVNESDAYVKLHRIEMYDLSNDQRETFYREHDPKHLRPDWQAAWAPNDDGLIILTDKDGYLHLYHQRTAVSNPEQLTTGEWEISDFIVAHSSNEIYFRANKAHGAEHQLYRIPLQGGEPTRVSPAQPGTHTLVYSPTTQAAASVFSNDSTPADLYLINFQTLDSTRVTDSPTAAFHDQRWADVRYVEFPSHVDGAPLIGRLNLPANYNPAKRYPLIVGSIYSDSVLNQWGGRTSHPTWGLDQHLVAEGYILLNVNVRGSWGQGREHNQGLLNSYGGADIDDLHSGVLYLVAEGFADPARVGIWGSSYGGLMTMMSLAKKPEVYAVGVAGAPATNVWHAYPEQMWVMGPATGDDMPQRYENQSALYHVQNIEDPLMIIHGNRDDVVLYADTIAVANKLIAAEQPFELVTLPGSGHGWDAEGNDQRRFAFKKLVEFFNRYLNPGQE</sequence>
<dbReference type="PANTHER" id="PTHR11731">
    <property type="entry name" value="PROTEASE FAMILY S9B,C DIPEPTIDYL-PEPTIDASE IV-RELATED"/>
    <property type="match status" value="1"/>
</dbReference>
<dbReference type="InterPro" id="IPR029058">
    <property type="entry name" value="AB_hydrolase_fold"/>
</dbReference>
<dbReference type="Pfam" id="PF00930">
    <property type="entry name" value="DPPIV_N"/>
    <property type="match status" value="1"/>
</dbReference>
<dbReference type="GO" id="GO:0006508">
    <property type="term" value="P:proteolysis"/>
    <property type="evidence" value="ECO:0007669"/>
    <property type="project" value="InterPro"/>
</dbReference>
<feature type="signal peptide" evidence="1">
    <location>
        <begin position="1"/>
        <end position="33"/>
    </location>
</feature>
<accession>A0A2A5ANN4</accession>
<dbReference type="InterPro" id="IPR002469">
    <property type="entry name" value="Peptidase_S9B_N"/>
</dbReference>
<dbReference type="GO" id="GO:0008236">
    <property type="term" value="F:serine-type peptidase activity"/>
    <property type="evidence" value="ECO:0007669"/>
    <property type="project" value="InterPro"/>
</dbReference>
<dbReference type="PANTHER" id="PTHR11731:SF193">
    <property type="entry name" value="DIPEPTIDYL PEPTIDASE 9"/>
    <property type="match status" value="1"/>
</dbReference>
<keyword evidence="1" id="KW-0732">Signal</keyword>
<name>A0A2A5ANN4_9GAMM</name>
<feature type="domain" description="Peptidase S9 prolyl oligopeptidase catalytic" evidence="2">
    <location>
        <begin position="535"/>
        <end position="731"/>
    </location>
</feature>
<dbReference type="InterPro" id="IPR001375">
    <property type="entry name" value="Peptidase_S9_cat"/>
</dbReference>
<reference evidence="5" key="1">
    <citation type="submission" date="2017-08" db="EMBL/GenBank/DDBJ databases">
        <title>A dynamic microbial community with high functional redundancy inhabits the cold, oxic subseafloor aquifer.</title>
        <authorList>
            <person name="Tully B.J."/>
            <person name="Wheat C.G."/>
            <person name="Glazer B.T."/>
            <person name="Huber J.A."/>
        </authorList>
    </citation>
    <scope>NUCLEOTIDE SEQUENCE [LARGE SCALE GENOMIC DNA]</scope>
</reference>
<dbReference type="Gene3D" id="2.140.10.30">
    <property type="entry name" value="Dipeptidylpeptidase IV, N-terminal domain"/>
    <property type="match status" value="1"/>
</dbReference>
<dbReference type="Proteomes" id="UP000218327">
    <property type="component" value="Unassembled WGS sequence"/>
</dbReference>
<feature type="domain" description="Dipeptidylpeptidase IV N-terminal" evidence="3">
    <location>
        <begin position="204"/>
        <end position="442"/>
    </location>
</feature>
<dbReference type="Gene3D" id="3.40.50.1820">
    <property type="entry name" value="alpha/beta hydrolase"/>
    <property type="match status" value="1"/>
</dbReference>
<evidence type="ECO:0000313" key="4">
    <source>
        <dbReference type="EMBL" id="PCJ20879.1"/>
    </source>
</evidence>
<gene>
    <name evidence="4" type="ORF">COA96_15520</name>
</gene>
<evidence type="ECO:0008006" key="6">
    <source>
        <dbReference type="Google" id="ProtNLM"/>
    </source>
</evidence>
<evidence type="ECO:0000313" key="5">
    <source>
        <dbReference type="Proteomes" id="UP000218327"/>
    </source>
</evidence>
<evidence type="ECO:0000259" key="2">
    <source>
        <dbReference type="Pfam" id="PF00326"/>
    </source>
</evidence>
<evidence type="ECO:0000259" key="3">
    <source>
        <dbReference type="Pfam" id="PF00930"/>
    </source>
</evidence>
<protein>
    <recommendedName>
        <fullName evidence="6">S9 family peptidase</fullName>
    </recommendedName>
</protein>
<dbReference type="GO" id="GO:0008239">
    <property type="term" value="F:dipeptidyl-peptidase activity"/>
    <property type="evidence" value="ECO:0007669"/>
    <property type="project" value="TreeGrafter"/>
</dbReference>
<dbReference type="EMBL" id="NVVJ01000075">
    <property type="protein sequence ID" value="PCJ20879.1"/>
    <property type="molecule type" value="Genomic_DNA"/>
</dbReference>
<dbReference type="InterPro" id="IPR050278">
    <property type="entry name" value="Serine_Prot_S9B/DPPIV"/>
</dbReference>
<dbReference type="AlphaFoldDB" id="A0A2A5ANN4"/>
<dbReference type="Pfam" id="PF00326">
    <property type="entry name" value="Peptidase_S9"/>
    <property type="match status" value="1"/>
</dbReference>
<proteinExistence type="predicted"/>